<protein>
    <submittedName>
        <fullName evidence="1">Uncharacterized protein</fullName>
    </submittedName>
</protein>
<reference evidence="1 2" key="1">
    <citation type="submission" date="2018-06" db="EMBL/GenBank/DDBJ databases">
        <authorList>
            <consortium name="Pathogen Informatics"/>
            <person name="Doyle S."/>
        </authorList>
    </citation>
    <scope>NUCLEOTIDE SEQUENCE [LARGE SCALE GENOMIC DNA]</scope>
    <source>
        <strain evidence="1 2">NCTC9140</strain>
    </source>
</reference>
<name>A0A377TZY1_KLEPN</name>
<accession>A0A377TZY1</accession>
<evidence type="ECO:0000313" key="2">
    <source>
        <dbReference type="Proteomes" id="UP000254938"/>
    </source>
</evidence>
<organism evidence="1 2">
    <name type="scientific">Klebsiella pneumoniae</name>
    <dbReference type="NCBI Taxonomy" id="573"/>
    <lineage>
        <taxon>Bacteria</taxon>
        <taxon>Pseudomonadati</taxon>
        <taxon>Pseudomonadota</taxon>
        <taxon>Gammaproteobacteria</taxon>
        <taxon>Enterobacterales</taxon>
        <taxon>Enterobacteriaceae</taxon>
        <taxon>Klebsiella/Raoultella group</taxon>
        <taxon>Klebsiella</taxon>
        <taxon>Klebsiella pneumoniae complex</taxon>
    </lineage>
</organism>
<proteinExistence type="predicted"/>
<dbReference type="EMBL" id="UGKQ01000007">
    <property type="protein sequence ID" value="STS85303.1"/>
    <property type="molecule type" value="Genomic_DNA"/>
</dbReference>
<gene>
    <name evidence="1" type="ORF">NCTC9140_07129</name>
</gene>
<dbReference type="Proteomes" id="UP000254938">
    <property type="component" value="Unassembled WGS sequence"/>
</dbReference>
<dbReference type="AlphaFoldDB" id="A0A377TZY1"/>
<sequence length="89" mass="9694">MVRVILLRFIQAIQLAAFMEYVGFRGVQILRQGIAQHPSAKPNHPASLIADGEHHPFAEAVVTASLIVGDQHAGINKRLAVFLIAAKPF</sequence>
<evidence type="ECO:0000313" key="1">
    <source>
        <dbReference type="EMBL" id="STS85303.1"/>
    </source>
</evidence>